<feature type="region of interest" description="Disordered" evidence="1">
    <location>
        <begin position="57"/>
        <end position="88"/>
    </location>
</feature>
<evidence type="ECO:0000259" key="2">
    <source>
        <dbReference type="Pfam" id="PF13699"/>
    </source>
</evidence>
<dbReference type="SUPFAM" id="SSF159501">
    <property type="entry name" value="EreA/ChaN-like"/>
    <property type="match status" value="1"/>
</dbReference>
<feature type="compositionally biased region" description="Basic and acidic residues" evidence="1">
    <location>
        <begin position="63"/>
        <end position="79"/>
    </location>
</feature>
<feature type="compositionally biased region" description="Basic and acidic residues" evidence="1">
    <location>
        <begin position="192"/>
        <end position="201"/>
    </location>
</feature>
<evidence type="ECO:0000313" key="3">
    <source>
        <dbReference type="EMBL" id="GIG93464.1"/>
    </source>
</evidence>
<evidence type="ECO:0000313" key="4">
    <source>
        <dbReference type="Proteomes" id="UP000621500"/>
    </source>
</evidence>
<gene>
    <name evidence="3" type="ORF">Pma05_00370</name>
</gene>
<feature type="compositionally biased region" description="Low complexity" evidence="1">
    <location>
        <begin position="13"/>
        <end position="26"/>
    </location>
</feature>
<feature type="region of interest" description="Disordered" evidence="1">
    <location>
        <begin position="1"/>
        <end position="37"/>
    </location>
</feature>
<keyword evidence="4" id="KW-1185">Reference proteome</keyword>
<feature type="domain" description="eCIS core" evidence="2">
    <location>
        <begin position="103"/>
        <end position="173"/>
    </location>
</feature>
<sequence length="607" mass="64649">MRAHDPPDRDASTRPTTPTRPETTAAGLTRPETTAGLTGSAAAILALQRRAGNAAVTRAVQRRGSDPDQEHPHDGRHDGLAPGSEPVQRSAVHEVLRSPGTSLTEPVRQDMEARLGADFSDVRLHTGPLAERSAAEVNARAYTSGPHVVLGQGGTDRHTLAHELTHVIQQRSGPVAGTDNGHGLQVSDPGDTFERAAESNARRALSTRPAQPAARTAPEPTGSPSGTPAVQRVSADELHREPTGPSVQVRGPRRSFSGRRATAQASQDTWDQLSAAYQAATGQTPVKERINLDTDLTSLSEMSPPGAGYQLGTALNQVAMQEGISLAGGATGARSNAEMMEELGRRDPVSRPYWEAQAARDQQLGNDAVARATRYQDEDGADNAQARRAATAGMLRGIPMPAADATDMLLMASDGLVIGGAHREEPFFSWATDNMARLHQNGVQTLYLESLREDAHQRLVDAYLSSGDMSPELTNFCATYQRSHAVDLAGFLAAAQSTGVRVKGTGGRPARQQGMNIHSRAVMLNTYGEQVVRRDRAQTVARGEEPGKYLMQAGESHAHTHANTQPTPAVAGGVNLPDQFPGINELLDVPAVRLEDSYGGGKHFRPI</sequence>
<feature type="compositionally biased region" description="Basic and acidic residues" evidence="1">
    <location>
        <begin position="1"/>
        <end position="12"/>
    </location>
</feature>
<comment type="caution">
    <text evidence="3">The sequence shown here is derived from an EMBL/GenBank/DDBJ whole genome shotgun (WGS) entry which is preliminary data.</text>
</comment>
<evidence type="ECO:0000256" key="1">
    <source>
        <dbReference type="SAM" id="MobiDB-lite"/>
    </source>
</evidence>
<feature type="region of interest" description="Disordered" evidence="1">
    <location>
        <begin position="173"/>
        <end position="267"/>
    </location>
</feature>
<reference evidence="3 4" key="1">
    <citation type="submission" date="2021-01" db="EMBL/GenBank/DDBJ databases">
        <title>Whole genome shotgun sequence of Plantactinospora mayteni NBRC 109088.</title>
        <authorList>
            <person name="Komaki H."/>
            <person name="Tamura T."/>
        </authorList>
    </citation>
    <scope>NUCLEOTIDE SEQUENCE [LARGE SCALE GENOMIC DNA]</scope>
    <source>
        <strain evidence="3 4">NBRC 109088</strain>
    </source>
</reference>
<organism evidence="3 4">
    <name type="scientific">Plantactinospora mayteni</name>
    <dbReference type="NCBI Taxonomy" id="566021"/>
    <lineage>
        <taxon>Bacteria</taxon>
        <taxon>Bacillati</taxon>
        <taxon>Actinomycetota</taxon>
        <taxon>Actinomycetes</taxon>
        <taxon>Micromonosporales</taxon>
        <taxon>Micromonosporaceae</taxon>
        <taxon>Plantactinospora</taxon>
    </lineage>
</organism>
<accession>A0ABQ4EFI8</accession>
<proteinExistence type="predicted"/>
<name>A0ABQ4EFI8_9ACTN</name>
<dbReference type="Pfam" id="PF13699">
    <property type="entry name" value="eCIS_core"/>
    <property type="match status" value="1"/>
</dbReference>
<dbReference type="EMBL" id="BONX01000001">
    <property type="protein sequence ID" value="GIG93464.1"/>
    <property type="molecule type" value="Genomic_DNA"/>
</dbReference>
<dbReference type="Gene3D" id="3.40.50.11550">
    <property type="match status" value="1"/>
</dbReference>
<dbReference type="Proteomes" id="UP000621500">
    <property type="component" value="Unassembled WGS sequence"/>
</dbReference>
<protein>
    <recommendedName>
        <fullName evidence="2">eCIS core domain-containing protein</fullName>
    </recommendedName>
</protein>
<dbReference type="InterPro" id="IPR025295">
    <property type="entry name" value="eCIS_core_dom"/>
</dbReference>
<feature type="compositionally biased region" description="Low complexity" evidence="1">
    <location>
        <begin position="207"/>
        <end position="220"/>
    </location>
</feature>
<dbReference type="RefSeq" id="WP_203855150.1">
    <property type="nucleotide sequence ID" value="NZ_BAAAZQ010000003.1"/>
</dbReference>